<keyword evidence="1" id="KW-1133">Transmembrane helix</keyword>
<keyword evidence="3" id="KW-1185">Reference proteome</keyword>
<dbReference type="EMBL" id="LJIX01000006">
    <property type="protein sequence ID" value="KQL20047.1"/>
    <property type="molecule type" value="Genomic_DNA"/>
</dbReference>
<protein>
    <recommendedName>
        <fullName evidence="4">Group-specific protein</fullName>
    </recommendedName>
</protein>
<gene>
    <name evidence="2" type="ORF">AN957_16745</name>
</gene>
<dbReference type="AlphaFoldDB" id="A0A0Q3VHW3"/>
<name>A0A0Q3VHW3_9BACI</name>
<dbReference type="STRING" id="1637975.AN957_16745"/>
<organism evidence="2 3">
    <name type="scientific">Cytobacillus solani</name>
    <dbReference type="NCBI Taxonomy" id="1637975"/>
    <lineage>
        <taxon>Bacteria</taxon>
        <taxon>Bacillati</taxon>
        <taxon>Bacillota</taxon>
        <taxon>Bacilli</taxon>
        <taxon>Bacillales</taxon>
        <taxon>Bacillaceae</taxon>
        <taxon>Cytobacillus</taxon>
    </lineage>
</organism>
<comment type="caution">
    <text evidence="2">The sequence shown here is derived from an EMBL/GenBank/DDBJ whole genome shotgun (WGS) entry which is preliminary data.</text>
</comment>
<feature type="transmembrane region" description="Helical" evidence="1">
    <location>
        <begin position="40"/>
        <end position="61"/>
    </location>
</feature>
<proteinExistence type="predicted"/>
<reference evidence="2 3" key="1">
    <citation type="submission" date="2015-09" db="EMBL/GenBank/DDBJ databases">
        <title>Genome sequencing project for genomic taxonomy and phylogenomics of Bacillus-like bacteria.</title>
        <authorList>
            <person name="Liu B."/>
            <person name="Wang J."/>
            <person name="Zhu Y."/>
            <person name="Liu G."/>
            <person name="Chen Q."/>
            <person name="Chen Z."/>
            <person name="Lan J."/>
            <person name="Che J."/>
            <person name="Ge C."/>
            <person name="Shi H."/>
            <person name="Pan Z."/>
            <person name="Liu X."/>
        </authorList>
    </citation>
    <scope>NUCLEOTIDE SEQUENCE [LARGE SCALE GENOMIC DNA]</scope>
    <source>
        <strain evidence="2 3">FJAT-18043</strain>
    </source>
</reference>
<sequence length="75" mass="8633">MIRITAAGIGGFILVFIEAYIVLLLKSYQTIDFGGIGPFVSVWAMNFFLLFSIFTHLKLWYEEREKARGEVVQEK</sequence>
<dbReference type="Proteomes" id="UP000050996">
    <property type="component" value="Unassembled WGS sequence"/>
</dbReference>
<dbReference type="PATRIC" id="fig|1637975.4.peg.3268"/>
<evidence type="ECO:0008006" key="4">
    <source>
        <dbReference type="Google" id="ProtNLM"/>
    </source>
</evidence>
<evidence type="ECO:0000313" key="2">
    <source>
        <dbReference type="EMBL" id="KQL20047.1"/>
    </source>
</evidence>
<accession>A0A0Q3VHW3</accession>
<evidence type="ECO:0000313" key="3">
    <source>
        <dbReference type="Proteomes" id="UP000050996"/>
    </source>
</evidence>
<dbReference type="RefSeq" id="WP_053476584.1">
    <property type="nucleotide sequence ID" value="NZ_CP041305.1"/>
</dbReference>
<feature type="transmembrane region" description="Helical" evidence="1">
    <location>
        <begin position="7"/>
        <end position="28"/>
    </location>
</feature>
<keyword evidence="1" id="KW-0472">Membrane</keyword>
<evidence type="ECO:0000256" key="1">
    <source>
        <dbReference type="SAM" id="Phobius"/>
    </source>
</evidence>
<keyword evidence="1" id="KW-0812">Transmembrane</keyword>